<feature type="compositionally biased region" description="Basic and acidic residues" evidence="1">
    <location>
        <begin position="333"/>
        <end position="342"/>
    </location>
</feature>
<reference evidence="2 3" key="1">
    <citation type="journal article" date="2023" name="Hortic Res">
        <title>The complete reference genome for grapevine (Vitis vinifera L.) genetics and breeding.</title>
        <authorList>
            <person name="Shi X."/>
            <person name="Cao S."/>
            <person name="Wang X."/>
            <person name="Huang S."/>
            <person name="Wang Y."/>
            <person name="Liu Z."/>
            <person name="Liu W."/>
            <person name="Leng X."/>
            <person name="Peng Y."/>
            <person name="Wang N."/>
            <person name="Wang Y."/>
            <person name="Ma Z."/>
            <person name="Xu X."/>
            <person name="Zhang F."/>
            <person name="Xue H."/>
            <person name="Zhong H."/>
            <person name="Wang Y."/>
            <person name="Zhang K."/>
            <person name="Velt A."/>
            <person name="Avia K."/>
            <person name="Holtgrawe D."/>
            <person name="Grimplet J."/>
            <person name="Matus J.T."/>
            <person name="Ware D."/>
            <person name="Wu X."/>
            <person name="Wang H."/>
            <person name="Liu C."/>
            <person name="Fang Y."/>
            <person name="Rustenholz C."/>
            <person name="Cheng Z."/>
            <person name="Xiao H."/>
            <person name="Zhou Y."/>
        </authorList>
    </citation>
    <scope>NUCLEOTIDE SEQUENCE [LARGE SCALE GENOMIC DNA]</scope>
    <source>
        <strain evidence="3">cv. Pinot noir / PN40024</strain>
        <tissue evidence="2">Leaf</tissue>
    </source>
</reference>
<feature type="region of interest" description="Disordered" evidence="1">
    <location>
        <begin position="195"/>
        <end position="222"/>
    </location>
</feature>
<sequence>MATSSSSLRKMGEEEVKTCKAVNPAKDFNSDLSESDMIDLFPIPQPKRRVKVPKVMVRGNGQNGGGDDRKKQRKWEATARFVSKKLGLVMSSVFGSRKPPEKSCSKPAKGEKKSQASLDKETEGEKGKSLKERMMAHSRHRGSLSFPSFFCKKTCLKLFRSKIKSCVSHGRNRSVRIAILKEAGSVKLAKVLSRRTVRRRRRRRAPKLGGEEENEDPEGGDTELCKKRILMGGKCRPLSFSGIYIHPNAQRKGEEEEQKNNREGEDAELCKKKILMGGKCRPLNSSGIYIYPNSRRKGEEEEEKKEDPEGADEELCKKRILMGGKCRPLNIGREGEEEKEKEDPEGEDAESYGRREF</sequence>
<dbReference type="Proteomes" id="UP001227230">
    <property type="component" value="Chromosome 14"/>
</dbReference>
<accession>A0ABY9D7W0</accession>
<keyword evidence="3" id="KW-1185">Reference proteome</keyword>
<feature type="region of interest" description="Disordered" evidence="1">
    <location>
        <begin position="92"/>
        <end position="130"/>
    </location>
</feature>
<feature type="compositionally biased region" description="Basic residues" evidence="1">
    <location>
        <begin position="195"/>
        <end position="206"/>
    </location>
</feature>
<organism evidence="2 3">
    <name type="scientific">Vitis vinifera</name>
    <name type="common">Grape</name>
    <dbReference type="NCBI Taxonomy" id="29760"/>
    <lineage>
        <taxon>Eukaryota</taxon>
        <taxon>Viridiplantae</taxon>
        <taxon>Streptophyta</taxon>
        <taxon>Embryophyta</taxon>
        <taxon>Tracheophyta</taxon>
        <taxon>Spermatophyta</taxon>
        <taxon>Magnoliopsida</taxon>
        <taxon>eudicotyledons</taxon>
        <taxon>Gunneridae</taxon>
        <taxon>Pentapetalae</taxon>
        <taxon>rosids</taxon>
        <taxon>Vitales</taxon>
        <taxon>Vitaceae</taxon>
        <taxon>Viteae</taxon>
        <taxon>Vitis</taxon>
    </lineage>
</organism>
<dbReference type="PANTHER" id="PTHR33237">
    <property type="entry name" value="F2P16.13 PROTEIN-RELATED"/>
    <property type="match status" value="1"/>
</dbReference>
<name>A0ABY9D7W0_VITVI</name>
<feature type="region of interest" description="Disordered" evidence="1">
    <location>
        <begin position="286"/>
        <end position="314"/>
    </location>
</feature>
<evidence type="ECO:0000256" key="1">
    <source>
        <dbReference type="SAM" id="MobiDB-lite"/>
    </source>
</evidence>
<feature type="region of interest" description="Disordered" evidence="1">
    <location>
        <begin position="327"/>
        <end position="357"/>
    </location>
</feature>
<feature type="compositionally biased region" description="Acidic residues" evidence="1">
    <location>
        <begin position="211"/>
        <end position="221"/>
    </location>
</feature>
<feature type="region of interest" description="Disordered" evidence="1">
    <location>
        <begin position="246"/>
        <end position="265"/>
    </location>
</feature>
<evidence type="ECO:0000313" key="3">
    <source>
        <dbReference type="Proteomes" id="UP001227230"/>
    </source>
</evidence>
<proteinExistence type="predicted"/>
<dbReference type="EMBL" id="CP126661">
    <property type="protein sequence ID" value="WKA02726.1"/>
    <property type="molecule type" value="Genomic_DNA"/>
</dbReference>
<protein>
    <submittedName>
        <fullName evidence="2">Uncharacterized protein</fullName>
    </submittedName>
</protein>
<evidence type="ECO:0000313" key="2">
    <source>
        <dbReference type="EMBL" id="WKA02726.1"/>
    </source>
</evidence>
<feature type="compositionally biased region" description="Basic and acidic residues" evidence="1">
    <location>
        <begin position="251"/>
        <end position="265"/>
    </location>
</feature>
<feature type="compositionally biased region" description="Acidic residues" evidence="1">
    <location>
        <begin position="300"/>
        <end position="313"/>
    </location>
</feature>
<dbReference type="PANTHER" id="PTHR33237:SF39">
    <property type="match status" value="1"/>
</dbReference>
<feature type="region of interest" description="Disordered" evidence="1">
    <location>
        <begin position="51"/>
        <end position="74"/>
    </location>
</feature>
<gene>
    <name evidence="2" type="ORF">VitviT2T_020881</name>
</gene>
<feature type="compositionally biased region" description="Basic and acidic residues" evidence="1">
    <location>
        <begin position="98"/>
        <end position="130"/>
    </location>
</feature>